<feature type="domain" description="FAD/NAD(P)-binding" evidence="4">
    <location>
        <begin position="6"/>
        <end position="293"/>
    </location>
</feature>
<dbReference type="GO" id="GO:0004791">
    <property type="term" value="F:thioredoxin-disulfide reductase (NADPH) activity"/>
    <property type="evidence" value="ECO:0007669"/>
    <property type="project" value="UniProtKB-UniRule"/>
</dbReference>
<dbReference type="OrthoDB" id="9806179at2"/>
<dbReference type="EC" id="1.8.1.9" evidence="3"/>
<dbReference type="AlphaFoldDB" id="A0A1M6E519"/>
<proteinExistence type="inferred from homology"/>
<dbReference type="NCBIfam" id="TIGR01292">
    <property type="entry name" value="TRX_reduct"/>
    <property type="match status" value="1"/>
</dbReference>
<sequence>MSDSHYDCLIIGGGPGGLTAGIYAARAGMKVLLLEKAAVGGQILVTDFIENYPGFPKGLSGWELVEAMKTQAENFGVPIESREVTSVDFTGDVKKVNLSDGAALTATTVILATGASPKKLGVPGEKQFIGKGISTCATCDAPFYRNKAVAAVGGGDTAVQESLYLTKFVDKVYLIHRRDQLRATKILQDRVLANDKVEILWDSIVTKVDGLFGLDKVLVENVKTGETRELAVEGCFIWVGILPNTDFLGGAVEVDDGGFIVTDARMQTSVPGVFAVGDVRNTPLRQVATAVGDAAIAAVSAEHYVEQVKS</sequence>
<comment type="catalytic activity">
    <reaction evidence="3">
        <text>[thioredoxin]-dithiol + NADP(+) = [thioredoxin]-disulfide + NADPH + H(+)</text>
        <dbReference type="Rhea" id="RHEA:20345"/>
        <dbReference type="Rhea" id="RHEA-COMP:10698"/>
        <dbReference type="Rhea" id="RHEA-COMP:10700"/>
        <dbReference type="ChEBI" id="CHEBI:15378"/>
        <dbReference type="ChEBI" id="CHEBI:29950"/>
        <dbReference type="ChEBI" id="CHEBI:50058"/>
        <dbReference type="ChEBI" id="CHEBI:57783"/>
        <dbReference type="ChEBI" id="CHEBI:58349"/>
        <dbReference type="EC" id="1.8.1.9"/>
    </reaction>
</comment>
<dbReference type="PRINTS" id="PR00368">
    <property type="entry name" value="FADPNR"/>
</dbReference>
<keyword evidence="3" id="KW-0676">Redox-active center</keyword>
<name>A0A1M6E519_9BACT</name>
<accession>A0A1M6E519</accession>
<dbReference type="SUPFAM" id="SSF51905">
    <property type="entry name" value="FAD/NAD(P)-binding domain"/>
    <property type="match status" value="1"/>
</dbReference>
<dbReference type="RefSeq" id="WP_073472642.1">
    <property type="nucleotide sequence ID" value="NZ_FQZU01000002.1"/>
</dbReference>
<organism evidence="5 6">
    <name type="scientific">Desulfatibacillum alkenivorans DSM 16219</name>
    <dbReference type="NCBI Taxonomy" id="1121393"/>
    <lineage>
        <taxon>Bacteria</taxon>
        <taxon>Pseudomonadati</taxon>
        <taxon>Thermodesulfobacteriota</taxon>
        <taxon>Desulfobacteria</taxon>
        <taxon>Desulfobacterales</taxon>
        <taxon>Desulfatibacillaceae</taxon>
        <taxon>Desulfatibacillum</taxon>
    </lineage>
</organism>
<comment type="cofactor">
    <cofactor evidence="3">
        <name>FAD</name>
        <dbReference type="ChEBI" id="CHEBI:57692"/>
    </cofactor>
</comment>
<dbReference type="InterPro" id="IPR036188">
    <property type="entry name" value="FAD/NAD-bd_sf"/>
</dbReference>
<dbReference type="PANTHER" id="PTHR48105">
    <property type="entry name" value="THIOREDOXIN REDUCTASE 1-RELATED-RELATED"/>
    <property type="match status" value="1"/>
</dbReference>
<dbReference type="Pfam" id="PF07992">
    <property type="entry name" value="Pyr_redox_2"/>
    <property type="match status" value="1"/>
</dbReference>
<evidence type="ECO:0000313" key="6">
    <source>
        <dbReference type="Proteomes" id="UP000183994"/>
    </source>
</evidence>
<keyword evidence="6" id="KW-1185">Reference proteome</keyword>
<dbReference type="Gene3D" id="3.50.50.60">
    <property type="entry name" value="FAD/NAD(P)-binding domain"/>
    <property type="match status" value="2"/>
</dbReference>
<comment type="similarity">
    <text evidence="3">Belongs to the class-II pyridine nucleotide-disulfide oxidoreductase family.</text>
</comment>
<dbReference type="STRING" id="1121393.SAMN02745216_00556"/>
<keyword evidence="3" id="KW-0274">FAD</keyword>
<dbReference type="EMBL" id="FQZU01000002">
    <property type="protein sequence ID" value="SHI80505.1"/>
    <property type="molecule type" value="Genomic_DNA"/>
</dbReference>
<dbReference type="InterPro" id="IPR005982">
    <property type="entry name" value="Thioredox_Rdtase"/>
</dbReference>
<evidence type="ECO:0000256" key="2">
    <source>
        <dbReference type="ARBA" id="ARBA00023002"/>
    </source>
</evidence>
<dbReference type="InterPro" id="IPR050097">
    <property type="entry name" value="Ferredoxin-NADP_redctase_2"/>
</dbReference>
<gene>
    <name evidence="5" type="ORF">SAMN02745216_00556</name>
</gene>
<comment type="subunit">
    <text evidence="3">Homodimer.</text>
</comment>
<keyword evidence="1 3" id="KW-0285">Flavoprotein</keyword>
<protein>
    <recommendedName>
        <fullName evidence="3">Thioredoxin reductase</fullName>
        <ecNumber evidence="3">1.8.1.9</ecNumber>
    </recommendedName>
</protein>
<dbReference type="PRINTS" id="PR00469">
    <property type="entry name" value="PNDRDTASEII"/>
</dbReference>
<dbReference type="GO" id="GO:0019430">
    <property type="term" value="P:removal of superoxide radicals"/>
    <property type="evidence" value="ECO:0007669"/>
    <property type="project" value="UniProtKB-UniRule"/>
</dbReference>
<evidence type="ECO:0000256" key="1">
    <source>
        <dbReference type="ARBA" id="ARBA00022630"/>
    </source>
</evidence>
<evidence type="ECO:0000313" key="5">
    <source>
        <dbReference type="EMBL" id="SHI80505.1"/>
    </source>
</evidence>
<reference evidence="6" key="1">
    <citation type="submission" date="2016-11" db="EMBL/GenBank/DDBJ databases">
        <authorList>
            <person name="Varghese N."/>
            <person name="Submissions S."/>
        </authorList>
    </citation>
    <scope>NUCLEOTIDE SEQUENCE [LARGE SCALE GENOMIC DNA]</scope>
    <source>
        <strain evidence="6">DSM 16219</strain>
    </source>
</reference>
<keyword evidence="2 3" id="KW-0560">Oxidoreductase</keyword>
<dbReference type="Proteomes" id="UP000183994">
    <property type="component" value="Unassembled WGS sequence"/>
</dbReference>
<evidence type="ECO:0000259" key="4">
    <source>
        <dbReference type="Pfam" id="PF07992"/>
    </source>
</evidence>
<evidence type="ECO:0000256" key="3">
    <source>
        <dbReference type="RuleBase" id="RU003880"/>
    </source>
</evidence>
<dbReference type="GO" id="GO:0005737">
    <property type="term" value="C:cytoplasm"/>
    <property type="evidence" value="ECO:0007669"/>
    <property type="project" value="InterPro"/>
</dbReference>
<dbReference type="InterPro" id="IPR023753">
    <property type="entry name" value="FAD/NAD-binding_dom"/>
</dbReference>